<comment type="caution">
    <text evidence="12">The sequence shown here is derived from an EMBL/GenBank/DDBJ whole genome shotgun (WGS) entry which is preliminary data.</text>
</comment>
<keyword evidence="3 12" id="KW-0808">Transferase</keyword>
<feature type="domain" description="DNA polymerase III subunit delta C-terminal" evidence="11">
    <location>
        <begin position="213"/>
        <end position="330"/>
    </location>
</feature>
<proteinExistence type="inferred from homology"/>
<dbReference type="SUPFAM" id="SSF48019">
    <property type="entry name" value="post-AAA+ oligomerization domain-like"/>
    <property type="match status" value="1"/>
</dbReference>
<evidence type="ECO:0000256" key="3">
    <source>
        <dbReference type="ARBA" id="ARBA00022679"/>
    </source>
</evidence>
<protein>
    <recommendedName>
        <fullName evidence="2 9">DNA polymerase III subunit delta</fullName>
        <ecNumber evidence="1 9">2.7.7.7</ecNumber>
    </recommendedName>
</protein>
<gene>
    <name evidence="12" type="ORF">HNR75_002603</name>
</gene>
<evidence type="ECO:0000256" key="2">
    <source>
        <dbReference type="ARBA" id="ARBA00017703"/>
    </source>
</evidence>
<keyword evidence="13" id="KW-1185">Reference proteome</keyword>
<dbReference type="GO" id="GO:0003887">
    <property type="term" value="F:DNA-directed DNA polymerase activity"/>
    <property type="evidence" value="ECO:0007669"/>
    <property type="project" value="UniProtKB-UniRule"/>
</dbReference>
<dbReference type="SUPFAM" id="SSF52540">
    <property type="entry name" value="P-loop containing nucleoside triphosphate hydrolases"/>
    <property type="match status" value="1"/>
</dbReference>
<dbReference type="Gene3D" id="1.20.272.10">
    <property type="match status" value="1"/>
</dbReference>
<dbReference type="Pfam" id="PF14840">
    <property type="entry name" value="DNA_pol3_delt_C"/>
    <property type="match status" value="1"/>
</dbReference>
<dbReference type="PANTHER" id="PTHR34388">
    <property type="entry name" value="DNA POLYMERASE III SUBUNIT DELTA"/>
    <property type="match status" value="1"/>
</dbReference>
<dbReference type="Proteomes" id="UP000585721">
    <property type="component" value="Unassembled WGS sequence"/>
</dbReference>
<evidence type="ECO:0000256" key="8">
    <source>
        <dbReference type="ARBA" id="ARBA00049244"/>
    </source>
</evidence>
<dbReference type="EMBL" id="JACHGR010000009">
    <property type="protein sequence ID" value="MBB6056664.1"/>
    <property type="molecule type" value="Genomic_DNA"/>
</dbReference>
<accession>A0A841GBZ0</accession>
<evidence type="ECO:0000256" key="5">
    <source>
        <dbReference type="ARBA" id="ARBA00022705"/>
    </source>
</evidence>
<dbReference type="Pfam" id="PF06144">
    <property type="entry name" value="DNA_pol3_delta"/>
    <property type="match status" value="1"/>
</dbReference>
<dbReference type="InterPro" id="IPR010372">
    <property type="entry name" value="DNA_pol3_delta_N"/>
</dbReference>
<dbReference type="PANTHER" id="PTHR34388:SF1">
    <property type="entry name" value="DNA POLYMERASE III SUBUNIT DELTA"/>
    <property type="match status" value="1"/>
</dbReference>
<evidence type="ECO:0000313" key="13">
    <source>
        <dbReference type="Proteomes" id="UP000585721"/>
    </source>
</evidence>
<keyword evidence="6" id="KW-0239">DNA-directed DNA polymerase</keyword>
<dbReference type="RefSeq" id="WP_188027388.1">
    <property type="nucleotide sequence ID" value="NZ_JACHGR010000009.1"/>
</dbReference>
<comment type="similarity">
    <text evidence="7">Belongs to the DNA polymerase HolA subunit family.</text>
</comment>
<keyword evidence="5" id="KW-0235">DNA replication</keyword>
<evidence type="ECO:0000256" key="4">
    <source>
        <dbReference type="ARBA" id="ARBA00022695"/>
    </source>
</evidence>
<dbReference type="InterPro" id="IPR008921">
    <property type="entry name" value="DNA_pol3_clamp-load_cplx_C"/>
</dbReference>
<organism evidence="12 13">
    <name type="scientific">Tolumonas osonensis</name>
    <dbReference type="NCBI Taxonomy" id="675874"/>
    <lineage>
        <taxon>Bacteria</taxon>
        <taxon>Pseudomonadati</taxon>
        <taxon>Pseudomonadota</taxon>
        <taxon>Gammaproteobacteria</taxon>
        <taxon>Aeromonadales</taxon>
        <taxon>Aeromonadaceae</taxon>
        <taxon>Tolumonas</taxon>
    </lineage>
</organism>
<dbReference type="InterPro" id="IPR005790">
    <property type="entry name" value="DNA_polIII_delta"/>
</dbReference>
<dbReference type="EC" id="2.7.7.7" evidence="1 9"/>
<dbReference type="Gene3D" id="3.40.50.300">
    <property type="entry name" value="P-loop containing nucleotide triphosphate hydrolases"/>
    <property type="match status" value="1"/>
</dbReference>
<keyword evidence="4 12" id="KW-0548">Nucleotidyltransferase</keyword>
<dbReference type="GO" id="GO:0003677">
    <property type="term" value="F:DNA binding"/>
    <property type="evidence" value="ECO:0007669"/>
    <property type="project" value="InterPro"/>
</dbReference>
<evidence type="ECO:0000259" key="11">
    <source>
        <dbReference type="Pfam" id="PF14840"/>
    </source>
</evidence>
<evidence type="ECO:0000313" key="12">
    <source>
        <dbReference type="EMBL" id="MBB6056664.1"/>
    </source>
</evidence>
<name>A0A841GBZ0_9GAMM</name>
<dbReference type="CDD" id="cd18138">
    <property type="entry name" value="HLD_clamp_pol_III_delta"/>
    <property type="match status" value="1"/>
</dbReference>
<dbReference type="GO" id="GO:0009360">
    <property type="term" value="C:DNA polymerase III complex"/>
    <property type="evidence" value="ECO:0007669"/>
    <property type="project" value="UniProtKB-UniRule"/>
</dbReference>
<sequence length="345" mass="39546">MRVFSEQLAEQLQAGLRACYLVFGDEPLQKMEALHQIRHLAREQGFSDIYRFSAIEEPLPWDDIHACSQSLSLFSSRQIIEIELGDKLPKEWAERISELQQHLHPDLLLIILGPKLSSAQSKSSWFTALDKQGVYIPVALPDPRYFPRWMKLRSQQNGLRIDNDGITFLCHAFEGNLLAAAQELEKLALLALPQPLSVAVLQHNITRHNVFDPFKWLDTLLEGKSQRALRILTRLRDEGVEPGMLTWALAKDLELLWSLRLAQDARQPLPPLLQAAKVWPSRQPLLQQAMQRLSAAQLQDMLRMMGELDRCNRTFDSSTAWQWLQTLTLAFRGSTSLRFTLPVQL</sequence>
<evidence type="ECO:0000256" key="9">
    <source>
        <dbReference type="NCBIfam" id="TIGR01128"/>
    </source>
</evidence>
<dbReference type="InterPro" id="IPR027417">
    <property type="entry name" value="P-loop_NTPase"/>
</dbReference>
<feature type="domain" description="DNA polymerase III delta N-terminal" evidence="10">
    <location>
        <begin position="20"/>
        <end position="136"/>
    </location>
</feature>
<evidence type="ECO:0000256" key="6">
    <source>
        <dbReference type="ARBA" id="ARBA00022932"/>
    </source>
</evidence>
<evidence type="ECO:0000259" key="10">
    <source>
        <dbReference type="Pfam" id="PF06144"/>
    </source>
</evidence>
<comment type="catalytic activity">
    <reaction evidence="8">
        <text>DNA(n) + a 2'-deoxyribonucleoside 5'-triphosphate = DNA(n+1) + diphosphate</text>
        <dbReference type="Rhea" id="RHEA:22508"/>
        <dbReference type="Rhea" id="RHEA-COMP:17339"/>
        <dbReference type="Rhea" id="RHEA-COMP:17340"/>
        <dbReference type="ChEBI" id="CHEBI:33019"/>
        <dbReference type="ChEBI" id="CHEBI:61560"/>
        <dbReference type="ChEBI" id="CHEBI:173112"/>
        <dbReference type="EC" id="2.7.7.7"/>
    </reaction>
</comment>
<dbReference type="Gene3D" id="1.10.8.60">
    <property type="match status" value="1"/>
</dbReference>
<reference evidence="12 13" key="1">
    <citation type="submission" date="2020-08" db="EMBL/GenBank/DDBJ databases">
        <title>Genomic Encyclopedia of Type Strains, Phase IV (KMG-IV): sequencing the most valuable type-strain genomes for metagenomic binning, comparative biology and taxonomic classification.</title>
        <authorList>
            <person name="Goeker M."/>
        </authorList>
    </citation>
    <scope>NUCLEOTIDE SEQUENCE [LARGE SCALE GENOMIC DNA]</scope>
    <source>
        <strain evidence="12 13">DSM 22975</strain>
    </source>
</reference>
<dbReference type="InterPro" id="IPR032780">
    <property type="entry name" value="DNA_pol3_delt_C"/>
</dbReference>
<evidence type="ECO:0000256" key="7">
    <source>
        <dbReference type="ARBA" id="ARBA00034754"/>
    </source>
</evidence>
<dbReference type="GO" id="GO:0006261">
    <property type="term" value="P:DNA-templated DNA replication"/>
    <property type="evidence" value="ECO:0007669"/>
    <property type="project" value="TreeGrafter"/>
</dbReference>
<evidence type="ECO:0000256" key="1">
    <source>
        <dbReference type="ARBA" id="ARBA00012417"/>
    </source>
</evidence>
<dbReference type="AlphaFoldDB" id="A0A841GBZ0"/>
<dbReference type="NCBIfam" id="TIGR01128">
    <property type="entry name" value="holA"/>
    <property type="match status" value="1"/>
</dbReference>